<evidence type="ECO:0000256" key="1">
    <source>
        <dbReference type="SAM" id="SignalP"/>
    </source>
</evidence>
<dbReference type="Proteomes" id="UP000264492">
    <property type="component" value="Unassembled WGS sequence"/>
</dbReference>
<evidence type="ECO:0000313" key="2">
    <source>
        <dbReference type="EMBL" id="RDZ26949.1"/>
    </source>
</evidence>
<sequence length="164" mass="18130">MLRTRPLIVAALLALAPLAVAAQSLPPIQQQMSQEEFKAAGLDKLSAQELAALNQWLDRKIVDESAKVAKSTKEKIETEHRGFFNFGGSTDPIASRIKGEFRGFGRGRTYELENGQVWQQSDDASLAGVRLTDPEVKINPGLIGNVWYMSVKGYNSRAKVQRTK</sequence>
<keyword evidence="3" id="KW-1185">Reference proteome</keyword>
<dbReference type="RefSeq" id="WP_115859327.1">
    <property type="nucleotide sequence ID" value="NZ_QTSU01000002.1"/>
</dbReference>
<protein>
    <submittedName>
        <fullName evidence="2">Uncharacterized protein</fullName>
    </submittedName>
</protein>
<dbReference type="OrthoDB" id="5966441at2"/>
<evidence type="ECO:0000313" key="3">
    <source>
        <dbReference type="Proteomes" id="UP000264492"/>
    </source>
</evidence>
<dbReference type="EMBL" id="QTSU01000002">
    <property type="protein sequence ID" value="RDZ26949.1"/>
    <property type="molecule type" value="Genomic_DNA"/>
</dbReference>
<gene>
    <name evidence="2" type="ORF">DX914_11790</name>
</gene>
<dbReference type="AlphaFoldDB" id="A0A371JZ45"/>
<reference evidence="2 3" key="1">
    <citation type="submission" date="2018-08" db="EMBL/GenBank/DDBJ databases">
        <title>Lysobacter sp. zong2l5, whole genome shotgun sequence.</title>
        <authorList>
            <person name="Zhang X."/>
            <person name="Feng G."/>
            <person name="Zhu H."/>
        </authorList>
    </citation>
    <scope>NUCLEOTIDE SEQUENCE [LARGE SCALE GENOMIC DNA]</scope>
    <source>
        <strain evidence="3">zong2l5</strain>
    </source>
</reference>
<proteinExistence type="predicted"/>
<feature type="chain" id="PRO_5016868469" evidence="1">
    <location>
        <begin position="22"/>
        <end position="164"/>
    </location>
</feature>
<keyword evidence="1" id="KW-0732">Signal</keyword>
<comment type="caution">
    <text evidence="2">The sequence shown here is derived from an EMBL/GenBank/DDBJ whole genome shotgun (WGS) entry which is preliminary data.</text>
</comment>
<name>A0A371JZ45_9GAMM</name>
<feature type="signal peptide" evidence="1">
    <location>
        <begin position="1"/>
        <end position="21"/>
    </location>
</feature>
<organism evidence="2 3">
    <name type="scientific">Lysobacter silvisoli</name>
    <dbReference type="NCBI Taxonomy" id="2293254"/>
    <lineage>
        <taxon>Bacteria</taxon>
        <taxon>Pseudomonadati</taxon>
        <taxon>Pseudomonadota</taxon>
        <taxon>Gammaproteobacteria</taxon>
        <taxon>Lysobacterales</taxon>
        <taxon>Lysobacteraceae</taxon>
        <taxon>Lysobacter</taxon>
    </lineage>
</organism>
<accession>A0A371JZ45</accession>